<evidence type="ECO:0000256" key="7">
    <source>
        <dbReference type="SAM" id="SignalP"/>
    </source>
</evidence>
<dbReference type="Pfam" id="PF00234">
    <property type="entry name" value="Tryp_alpha_amyl"/>
    <property type="match status" value="1"/>
</dbReference>
<evidence type="ECO:0000256" key="4">
    <source>
        <dbReference type="ARBA" id="ARBA00023121"/>
    </source>
</evidence>
<feature type="signal peptide" evidence="7">
    <location>
        <begin position="1"/>
        <end position="26"/>
    </location>
</feature>
<dbReference type="Gene3D" id="1.10.110.10">
    <property type="entry name" value="Plant lipid-transfer and hydrophobic proteins"/>
    <property type="match status" value="1"/>
</dbReference>
<evidence type="ECO:0000313" key="9">
    <source>
        <dbReference type="EMBL" id="KAF4378955.1"/>
    </source>
</evidence>
<dbReference type="PANTHER" id="PTHR33076">
    <property type="entry name" value="NON-SPECIFIC LIPID-TRANSFER PROTEIN 2-RELATED"/>
    <property type="match status" value="1"/>
</dbReference>
<dbReference type="PRINTS" id="PR00382">
    <property type="entry name" value="LIPIDTRNSFER"/>
</dbReference>
<feature type="chain" id="PRO_5029566977" description="Non-specific lipid-transfer protein" evidence="7">
    <location>
        <begin position="27"/>
        <end position="130"/>
    </location>
</feature>
<evidence type="ECO:0000313" key="10">
    <source>
        <dbReference type="Proteomes" id="UP000525078"/>
    </source>
</evidence>
<evidence type="ECO:0000259" key="8">
    <source>
        <dbReference type="SMART" id="SM00499"/>
    </source>
</evidence>
<keyword evidence="4 6" id="KW-0446">Lipid-binding</keyword>
<gene>
    <name evidence="9" type="ORF">F8388_022042</name>
</gene>
<evidence type="ECO:0000256" key="6">
    <source>
        <dbReference type="RuleBase" id="RU000628"/>
    </source>
</evidence>
<comment type="similarity">
    <text evidence="2 6">Belongs to the plant LTP family.</text>
</comment>
<evidence type="ECO:0000256" key="2">
    <source>
        <dbReference type="ARBA" id="ARBA00009748"/>
    </source>
</evidence>
<comment type="function">
    <text evidence="1 6">Plant non-specific lipid-transfer proteins transfer phospholipids as well as galactolipids across membranes. May play a role in wax or cutin deposition in the cell walls of expanding epidermal cells and certain secretory tissues.</text>
</comment>
<accession>A0A7J6G7I4</accession>
<feature type="domain" description="Bifunctional inhibitor/plant lipid transfer protein/seed storage helical" evidence="8">
    <location>
        <begin position="29"/>
        <end position="103"/>
    </location>
</feature>
<dbReference type="SMART" id="SM00499">
    <property type="entry name" value="AAI"/>
    <property type="match status" value="1"/>
</dbReference>
<dbReference type="Proteomes" id="UP000525078">
    <property type="component" value="Unassembled WGS sequence"/>
</dbReference>
<dbReference type="InterPro" id="IPR016140">
    <property type="entry name" value="Bifunc_inhib/LTP/seed_store"/>
</dbReference>
<keyword evidence="5" id="KW-1015">Disulfide bond</keyword>
<proteinExistence type="inferred from homology"/>
<sequence>MGGSTFVVMKLVIWLLLVVAMPLSHALTCGQVATGIKPCINYLKTGGVLPPQCCDGIRSLNNEAKTTVDRKAVCNCLKSAAKSITGINLNIAAGLPGKCGVSCAMSLDHDGARQQNKVQMELLIPYMEFL</sequence>
<keyword evidence="7" id="KW-0732">Signal</keyword>
<keyword evidence="3 6" id="KW-0813">Transport</keyword>
<dbReference type="InterPro" id="IPR036312">
    <property type="entry name" value="Bifun_inhib/LTP/seed_sf"/>
</dbReference>
<dbReference type="InterPro" id="IPR000528">
    <property type="entry name" value="Plant_nsLTP"/>
</dbReference>
<comment type="caution">
    <text evidence="9">The sequence shown here is derived from an EMBL/GenBank/DDBJ whole genome shotgun (WGS) entry which is preliminary data.</text>
</comment>
<evidence type="ECO:0000256" key="1">
    <source>
        <dbReference type="ARBA" id="ARBA00003211"/>
    </source>
</evidence>
<protein>
    <recommendedName>
        <fullName evidence="6">Non-specific lipid-transfer protein</fullName>
    </recommendedName>
</protein>
<dbReference type="GO" id="GO:0006869">
    <property type="term" value="P:lipid transport"/>
    <property type="evidence" value="ECO:0007669"/>
    <property type="project" value="InterPro"/>
</dbReference>
<dbReference type="GO" id="GO:0008289">
    <property type="term" value="F:lipid binding"/>
    <property type="evidence" value="ECO:0007669"/>
    <property type="project" value="UniProtKB-KW"/>
</dbReference>
<dbReference type="AlphaFoldDB" id="A0A7J6G7I4"/>
<evidence type="ECO:0000256" key="5">
    <source>
        <dbReference type="ARBA" id="ARBA00023157"/>
    </source>
</evidence>
<dbReference type="SUPFAM" id="SSF47699">
    <property type="entry name" value="Bifunctional inhibitor/lipid-transfer protein/seed storage 2S albumin"/>
    <property type="match status" value="1"/>
</dbReference>
<dbReference type="EMBL" id="JAATIP010000070">
    <property type="protein sequence ID" value="KAF4378955.1"/>
    <property type="molecule type" value="Genomic_DNA"/>
</dbReference>
<organism evidence="9 10">
    <name type="scientific">Cannabis sativa</name>
    <name type="common">Hemp</name>
    <name type="synonym">Marijuana</name>
    <dbReference type="NCBI Taxonomy" id="3483"/>
    <lineage>
        <taxon>Eukaryota</taxon>
        <taxon>Viridiplantae</taxon>
        <taxon>Streptophyta</taxon>
        <taxon>Embryophyta</taxon>
        <taxon>Tracheophyta</taxon>
        <taxon>Spermatophyta</taxon>
        <taxon>Magnoliopsida</taxon>
        <taxon>eudicotyledons</taxon>
        <taxon>Gunneridae</taxon>
        <taxon>Pentapetalae</taxon>
        <taxon>rosids</taxon>
        <taxon>fabids</taxon>
        <taxon>Rosales</taxon>
        <taxon>Cannabaceae</taxon>
        <taxon>Cannabis</taxon>
    </lineage>
</organism>
<evidence type="ECO:0000256" key="3">
    <source>
        <dbReference type="ARBA" id="ARBA00022448"/>
    </source>
</evidence>
<name>A0A7J6G7I4_CANSA</name>
<dbReference type="CDD" id="cd01960">
    <property type="entry name" value="nsLTP1"/>
    <property type="match status" value="1"/>
</dbReference>
<reference evidence="9 10" key="1">
    <citation type="journal article" date="2020" name="bioRxiv">
        <title>Sequence and annotation of 42 cannabis genomes reveals extensive copy number variation in cannabinoid synthesis and pathogen resistance genes.</title>
        <authorList>
            <person name="Mckernan K.J."/>
            <person name="Helbert Y."/>
            <person name="Kane L.T."/>
            <person name="Ebling H."/>
            <person name="Zhang L."/>
            <person name="Liu B."/>
            <person name="Eaton Z."/>
            <person name="Mclaughlin S."/>
            <person name="Kingan S."/>
            <person name="Baybayan P."/>
            <person name="Concepcion G."/>
            <person name="Jordan M."/>
            <person name="Riva A."/>
            <person name="Barbazuk W."/>
            <person name="Harkins T."/>
        </authorList>
    </citation>
    <scope>NUCLEOTIDE SEQUENCE [LARGE SCALE GENOMIC DNA]</scope>
    <source>
        <strain evidence="10">cv. Jamaican Lion 4</strain>
        <tissue evidence="9">Leaf</tissue>
    </source>
</reference>